<keyword evidence="3" id="KW-0687">Ribonucleoprotein</keyword>
<evidence type="ECO:0000313" key="5">
    <source>
        <dbReference type="EMBL" id="SVB62026.1"/>
    </source>
</evidence>
<dbReference type="PANTHER" id="PTHR10746:SF6">
    <property type="entry name" value="LARGE RIBOSOMAL SUBUNIT PROTEIN UL4M"/>
    <property type="match status" value="1"/>
</dbReference>
<dbReference type="HAMAP" id="MF_01328_B">
    <property type="entry name" value="Ribosomal_uL4_B"/>
    <property type="match status" value="1"/>
</dbReference>
<dbReference type="InterPro" id="IPR002136">
    <property type="entry name" value="Ribosomal_uL4"/>
</dbReference>
<dbReference type="GO" id="GO:0005840">
    <property type="term" value="C:ribosome"/>
    <property type="evidence" value="ECO:0007669"/>
    <property type="project" value="UniProtKB-KW"/>
</dbReference>
<dbReference type="GO" id="GO:0006412">
    <property type="term" value="P:translation"/>
    <property type="evidence" value="ECO:0007669"/>
    <property type="project" value="InterPro"/>
</dbReference>
<dbReference type="EMBL" id="UINC01049808">
    <property type="protein sequence ID" value="SVB62026.1"/>
    <property type="molecule type" value="Genomic_DNA"/>
</dbReference>
<dbReference type="InterPro" id="IPR013005">
    <property type="entry name" value="Ribosomal_uL4-like"/>
</dbReference>
<organism evidence="5">
    <name type="scientific">marine metagenome</name>
    <dbReference type="NCBI Taxonomy" id="408172"/>
    <lineage>
        <taxon>unclassified sequences</taxon>
        <taxon>metagenomes</taxon>
        <taxon>ecological metagenomes</taxon>
    </lineage>
</organism>
<evidence type="ECO:0000256" key="2">
    <source>
        <dbReference type="ARBA" id="ARBA00022980"/>
    </source>
</evidence>
<dbReference type="PANTHER" id="PTHR10746">
    <property type="entry name" value="50S RIBOSOMAL PROTEIN L4"/>
    <property type="match status" value="1"/>
</dbReference>
<name>A0A382FG02_9ZZZZ</name>
<evidence type="ECO:0000256" key="1">
    <source>
        <dbReference type="ARBA" id="ARBA00010528"/>
    </source>
</evidence>
<dbReference type="NCBIfam" id="TIGR03953">
    <property type="entry name" value="rplD_bact"/>
    <property type="match status" value="1"/>
</dbReference>
<evidence type="ECO:0008006" key="6">
    <source>
        <dbReference type="Google" id="ProtNLM"/>
    </source>
</evidence>
<protein>
    <recommendedName>
        <fullName evidence="6">50S ribosomal protein L4</fullName>
    </recommendedName>
</protein>
<feature type="region of interest" description="Disordered" evidence="4">
    <location>
        <begin position="253"/>
        <end position="277"/>
    </location>
</feature>
<dbReference type="AlphaFoldDB" id="A0A382FG02"/>
<dbReference type="Gene3D" id="3.40.1370.10">
    <property type="match status" value="1"/>
</dbReference>
<keyword evidence="2" id="KW-0689">Ribosomal protein</keyword>
<dbReference type="GO" id="GO:1990904">
    <property type="term" value="C:ribonucleoprotein complex"/>
    <property type="evidence" value="ECO:0007669"/>
    <property type="project" value="UniProtKB-KW"/>
</dbReference>
<accession>A0A382FG02</accession>
<evidence type="ECO:0000256" key="4">
    <source>
        <dbReference type="SAM" id="MobiDB-lite"/>
    </source>
</evidence>
<gene>
    <name evidence="5" type="ORF">METZ01_LOCUS214880</name>
</gene>
<proteinExistence type="inferred from homology"/>
<dbReference type="SUPFAM" id="SSF52166">
    <property type="entry name" value="Ribosomal protein L4"/>
    <property type="match status" value="1"/>
</dbReference>
<dbReference type="GO" id="GO:0003735">
    <property type="term" value="F:structural constituent of ribosome"/>
    <property type="evidence" value="ECO:0007669"/>
    <property type="project" value="InterPro"/>
</dbReference>
<feature type="non-terminal residue" evidence="5">
    <location>
        <position position="1"/>
    </location>
</feature>
<sequence length="277" mass="29693">VKLNVRNISGAAAGEIDVRNDVFGVPENPALLHQVVVAQLANKRQGTAKTKTRAEVSGGGAKPRPQKHTGSARAGTIRSPIWVGGGRAFGPSPRSYRQRTPKKMRRLAIVSVLSDKARQGSLVVLDKLDLTDSKTRSIKSMLKALEINSSTLIVTDGPNSNVIRAARNLKKVKTLPAQVLNSIDLLNKSHLVITTDAVRKVEESWGGVYKGGVVDLETGKNVPEPMPAAPATTDEEVVYLSDEQLISALVLQIDPPESSVETDPDEDAGDQLDEVSE</sequence>
<comment type="similarity">
    <text evidence="1">Belongs to the universal ribosomal protein uL4 family.</text>
</comment>
<feature type="compositionally biased region" description="Acidic residues" evidence="4">
    <location>
        <begin position="260"/>
        <end position="277"/>
    </location>
</feature>
<evidence type="ECO:0000256" key="3">
    <source>
        <dbReference type="ARBA" id="ARBA00023274"/>
    </source>
</evidence>
<reference evidence="5" key="1">
    <citation type="submission" date="2018-05" db="EMBL/GenBank/DDBJ databases">
        <authorList>
            <person name="Lanie J.A."/>
            <person name="Ng W.-L."/>
            <person name="Kazmierczak K.M."/>
            <person name="Andrzejewski T.M."/>
            <person name="Davidsen T.M."/>
            <person name="Wayne K.J."/>
            <person name="Tettelin H."/>
            <person name="Glass J.I."/>
            <person name="Rusch D."/>
            <person name="Podicherti R."/>
            <person name="Tsui H.-C.T."/>
            <person name="Winkler M.E."/>
        </authorList>
    </citation>
    <scope>NUCLEOTIDE SEQUENCE</scope>
</reference>
<dbReference type="InterPro" id="IPR023574">
    <property type="entry name" value="Ribosomal_uL4_dom_sf"/>
</dbReference>
<feature type="region of interest" description="Disordered" evidence="4">
    <location>
        <begin position="43"/>
        <end position="77"/>
    </location>
</feature>
<dbReference type="Pfam" id="PF00573">
    <property type="entry name" value="Ribosomal_L4"/>
    <property type="match status" value="1"/>
</dbReference>